<accession>A0A7G7W849</accession>
<comment type="subcellular location">
    <subcellularLocation>
        <location evidence="1">Cell membrane</location>
        <topology evidence="1">Single-pass membrane protein</topology>
    </subcellularLocation>
    <subcellularLocation>
        <location evidence="7">Cell membrane</location>
        <topology evidence="7">Single-pass type II membrane protein</topology>
    </subcellularLocation>
</comment>
<protein>
    <submittedName>
        <fullName evidence="8">Biopolymer transporter ExbD</fullName>
    </submittedName>
</protein>
<evidence type="ECO:0000256" key="6">
    <source>
        <dbReference type="ARBA" id="ARBA00023136"/>
    </source>
</evidence>
<dbReference type="GO" id="GO:0015031">
    <property type="term" value="P:protein transport"/>
    <property type="evidence" value="ECO:0007669"/>
    <property type="project" value="UniProtKB-KW"/>
</dbReference>
<evidence type="ECO:0000313" key="9">
    <source>
        <dbReference type="Proteomes" id="UP000515489"/>
    </source>
</evidence>
<keyword evidence="6" id="KW-0472">Membrane</keyword>
<proteinExistence type="inferred from homology"/>
<keyword evidence="9" id="KW-1185">Reference proteome</keyword>
<evidence type="ECO:0000256" key="2">
    <source>
        <dbReference type="ARBA" id="ARBA00005811"/>
    </source>
</evidence>
<name>A0A7G7W849_9BACT</name>
<keyword evidence="4 7" id="KW-0812">Transmembrane</keyword>
<dbReference type="Pfam" id="PF02472">
    <property type="entry name" value="ExbD"/>
    <property type="match status" value="1"/>
</dbReference>
<dbReference type="InterPro" id="IPR003400">
    <property type="entry name" value="ExbD"/>
</dbReference>
<comment type="similarity">
    <text evidence="2 7">Belongs to the ExbD/TolR family.</text>
</comment>
<dbReference type="AlphaFoldDB" id="A0A7G7W849"/>
<dbReference type="KEGG" id="hsk:H4317_01560"/>
<keyword evidence="7" id="KW-0653">Protein transport</keyword>
<evidence type="ECO:0000313" key="8">
    <source>
        <dbReference type="EMBL" id="QNH62542.1"/>
    </source>
</evidence>
<dbReference type="GO" id="GO:0005886">
    <property type="term" value="C:plasma membrane"/>
    <property type="evidence" value="ECO:0007669"/>
    <property type="project" value="UniProtKB-SubCell"/>
</dbReference>
<evidence type="ECO:0000256" key="1">
    <source>
        <dbReference type="ARBA" id="ARBA00004162"/>
    </source>
</evidence>
<sequence length="170" mass="19064">MAEIQSSAPAARGHKPRIKKKAFRLDMTPMVDLAFLLLTFFMLTTTFSKPTTMDLTMPTKGPVSDVPDKNALTLILGKDSKVHYFFGLNRADVEQPELRTTTFSAEGLRQVLLRRQRQQPAPFVLIKAGPDAKYRDLVDVLDEMNITDQGKYALVDFTSADQELLDSNSL</sequence>
<dbReference type="Proteomes" id="UP000515489">
    <property type="component" value="Chromosome"/>
</dbReference>
<reference evidence="8 9" key="1">
    <citation type="submission" date="2020-08" db="EMBL/GenBank/DDBJ databases">
        <title>Hymenobacter sp. S2-20-2 genome sequencing.</title>
        <authorList>
            <person name="Jin L."/>
        </authorList>
    </citation>
    <scope>NUCLEOTIDE SEQUENCE [LARGE SCALE GENOMIC DNA]</scope>
    <source>
        <strain evidence="8 9">S2-20-2</strain>
    </source>
</reference>
<evidence type="ECO:0000256" key="4">
    <source>
        <dbReference type="ARBA" id="ARBA00022692"/>
    </source>
</evidence>
<evidence type="ECO:0000256" key="7">
    <source>
        <dbReference type="RuleBase" id="RU003879"/>
    </source>
</evidence>
<dbReference type="RefSeq" id="WP_185888448.1">
    <property type="nucleotide sequence ID" value="NZ_CP060202.1"/>
</dbReference>
<keyword evidence="5" id="KW-1133">Transmembrane helix</keyword>
<dbReference type="GO" id="GO:0022857">
    <property type="term" value="F:transmembrane transporter activity"/>
    <property type="evidence" value="ECO:0007669"/>
    <property type="project" value="InterPro"/>
</dbReference>
<keyword evidence="3" id="KW-1003">Cell membrane</keyword>
<dbReference type="EMBL" id="CP060202">
    <property type="protein sequence ID" value="QNH62542.1"/>
    <property type="molecule type" value="Genomic_DNA"/>
</dbReference>
<organism evidence="8 9">
    <name type="scientific">Hymenobacter sediminicola</name>
    <dbReference type="NCBI Taxonomy" id="2761579"/>
    <lineage>
        <taxon>Bacteria</taxon>
        <taxon>Pseudomonadati</taxon>
        <taxon>Bacteroidota</taxon>
        <taxon>Cytophagia</taxon>
        <taxon>Cytophagales</taxon>
        <taxon>Hymenobacteraceae</taxon>
        <taxon>Hymenobacter</taxon>
    </lineage>
</organism>
<dbReference type="PANTHER" id="PTHR30558">
    <property type="entry name" value="EXBD MEMBRANE COMPONENT OF PMF-DRIVEN MACROMOLECULE IMPORT SYSTEM"/>
    <property type="match status" value="1"/>
</dbReference>
<gene>
    <name evidence="8" type="ORF">H4317_01560</name>
</gene>
<evidence type="ECO:0000256" key="5">
    <source>
        <dbReference type="ARBA" id="ARBA00022989"/>
    </source>
</evidence>
<keyword evidence="7" id="KW-0813">Transport</keyword>
<dbReference type="PANTHER" id="PTHR30558:SF3">
    <property type="entry name" value="BIOPOLYMER TRANSPORT PROTEIN EXBD-RELATED"/>
    <property type="match status" value="1"/>
</dbReference>
<evidence type="ECO:0000256" key="3">
    <source>
        <dbReference type="ARBA" id="ARBA00022475"/>
    </source>
</evidence>